<protein>
    <recommendedName>
        <fullName evidence="5">ATP synthase subunit</fullName>
    </recommendedName>
</protein>
<dbReference type="GO" id="GO:0046961">
    <property type="term" value="F:proton-transporting ATPase activity, rotational mechanism"/>
    <property type="evidence" value="ECO:0007669"/>
    <property type="project" value="InterPro"/>
</dbReference>
<dbReference type="Proteomes" id="UP000037392">
    <property type="component" value="Unassembled WGS sequence"/>
</dbReference>
<dbReference type="GeneID" id="93163454"/>
<sequence length="339" mass="40388">MGSLITYSGIATKVKAMERWRIKDEQFKEMASLETVPEAVEYLRRFLPYREIFQEAEDKDLHRGNIEQRLNLSQYRDFAKLYKFANIRQRRFLDLYFMHYEITIIKTCLRNAAGHREQRQDLSMFQDFFERHSSIDLIVLSQSPSITEFVGNLKGSPYYEPLNMMLQNGTVSLPAFETALDMLYFKTMWKIKDKYLSKEERKILAQCFGTRMDMLNLEWLCRSKKFYKLSPGEIYAMMIPVQLHLTKSEINKMAEAETLDQLYGLIRSSWYGKLDLISHSEEPDLDRLTYEIIDRIYQMTRRKDPYSIAILNSYLYFKEREIARIINTIERIRYGLAAN</sequence>
<dbReference type="EMBL" id="ADLK01000022">
    <property type="protein sequence ID" value="KMW18856.1"/>
    <property type="molecule type" value="Genomic_DNA"/>
</dbReference>
<dbReference type="OrthoDB" id="9816136at2"/>
<dbReference type="InterPro" id="IPR050873">
    <property type="entry name" value="V-ATPase_V0D/AC39_subunit"/>
</dbReference>
<dbReference type="Pfam" id="PF01992">
    <property type="entry name" value="vATP-synt_AC39"/>
    <property type="match status" value="1"/>
</dbReference>
<evidence type="ECO:0000313" key="3">
    <source>
        <dbReference type="EMBL" id="KMW18856.1"/>
    </source>
</evidence>
<proteinExistence type="predicted"/>
<dbReference type="PANTHER" id="PTHR38682:SF1">
    <property type="entry name" value="V-TYPE ATP SYNTHASE SUBUNIT C"/>
    <property type="match status" value="1"/>
</dbReference>
<dbReference type="Gene3D" id="1.10.132.50">
    <property type="entry name" value="ATP synthase (C/AC39) subunit, domain 3"/>
    <property type="match status" value="3"/>
</dbReference>
<gene>
    <name evidence="3" type="ORF">HMPREF9470_02960</name>
</gene>
<organism evidence="3 4">
    <name type="scientific">[Clostridium] citroniae WAL-19142</name>
    <dbReference type="NCBI Taxonomy" id="742734"/>
    <lineage>
        <taxon>Bacteria</taxon>
        <taxon>Bacillati</taxon>
        <taxon>Bacillota</taxon>
        <taxon>Clostridia</taxon>
        <taxon>Lachnospirales</taxon>
        <taxon>Lachnospiraceae</taxon>
        <taxon>Enterocloster</taxon>
    </lineage>
</organism>
<comment type="caution">
    <text evidence="3">The sequence shown here is derived from an EMBL/GenBank/DDBJ whole genome shotgun (WGS) entry which is preliminary data.</text>
</comment>
<dbReference type="AlphaFoldDB" id="A0A0J9C339"/>
<dbReference type="InterPro" id="IPR002843">
    <property type="entry name" value="ATPase_V0-cplx_csu/dsu"/>
</dbReference>
<keyword evidence="2" id="KW-0406">Ion transport</keyword>
<keyword evidence="1" id="KW-0813">Transport</keyword>
<evidence type="ECO:0000256" key="2">
    <source>
        <dbReference type="ARBA" id="ARBA00023065"/>
    </source>
</evidence>
<evidence type="ECO:0000313" key="4">
    <source>
        <dbReference type="Proteomes" id="UP000037392"/>
    </source>
</evidence>
<evidence type="ECO:0000256" key="1">
    <source>
        <dbReference type="ARBA" id="ARBA00022448"/>
    </source>
</evidence>
<name>A0A0J9C339_9FIRM</name>
<dbReference type="InterPro" id="IPR036079">
    <property type="entry name" value="ATPase_csu/dsu_sf"/>
</dbReference>
<dbReference type="PANTHER" id="PTHR38682">
    <property type="entry name" value="V-TYPE ATP SYNTHASE SUBUNIT C"/>
    <property type="match status" value="1"/>
</dbReference>
<reference evidence="3 4" key="1">
    <citation type="submission" date="2011-04" db="EMBL/GenBank/DDBJ databases">
        <title>The Genome Sequence of Clostridium citroniae WAL-19142.</title>
        <authorList>
            <consortium name="The Broad Institute Genome Sequencing Platform"/>
            <person name="Earl A."/>
            <person name="Ward D."/>
            <person name="Feldgarden M."/>
            <person name="Gevers D."/>
            <person name="Warren Y.A."/>
            <person name="Tyrrell K.L."/>
            <person name="Citron D.M."/>
            <person name="Goldstein E.J."/>
            <person name="Daigneault M."/>
            <person name="Allen-Vercoe E."/>
            <person name="Young S.K."/>
            <person name="Zeng Q."/>
            <person name="Gargeya S."/>
            <person name="Fitzgerald M."/>
            <person name="Haas B."/>
            <person name="Abouelleil A."/>
            <person name="Alvarado L."/>
            <person name="Arachchi H.M."/>
            <person name="Berlin A."/>
            <person name="Brown A."/>
            <person name="Chapman S.B."/>
            <person name="Chen Z."/>
            <person name="Dunbar C."/>
            <person name="Freedman E."/>
            <person name="Gearin G."/>
            <person name="Gellesch M."/>
            <person name="Goldberg J."/>
            <person name="Griggs A."/>
            <person name="Gujja S."/>
            <person name="Heilman E.R."/>
            <person name="Heiman D."/>
            <person name="Howarth C."/>
            <person name="Larson L."/>
            <person name="Lui A."/>
            <person name="MacDonald P.J."/>
            <person name="Mehta T."/>
            <person name="Montmayeur A."/>
            <person name="Murphy C."/>
            <person name="Neiman D."/>
            <person name="Pearson M."/>
            <person name="Priest M."/>
            <person name="Roberts A."/>
            <person name="Saif S."/>
            <person name="Shea T."/>
            <person name="Shenoy N."/>
            <person name="Sisk P."/>
            <person name="Stolte C."/>
            <person name="Sykes S."/>
            <person name="White J."/>
            <person name="Yandava C."/>
            <person name="Wortman J."/>
            <person name="Nusbaum C."/>
            <person name="Birren B."/>
        </authorList>
    </citation>
    <scope>NUCLEOTIDE SEQUENCE [LARGE SCALE GENOMIC DNA]</scope>
    <source>
        <strain evidence="3 4">WAL-19142</strain>
    </source>
</reference>
<dbReference type="SUPFAM" id="SSF103486">
    <property type="entry name" value="V-type ATP synthase subunit C"/>
    <property type="match status" value="1"/>
</dbReference>
<dbReference type="RefSeq" id="WP_045091117.1">
    <property type="nucleotide sequence ID" value="NZ_KQ235878.1"/>
</dbReference>
<evidence type="ECO:0008006" key="5">
    <source>
        <dbReference type="Google" id="ProtNLM"/>
    </source>
</evidence>
<dbReference type="InterPro" id="IPR044911">
    <property type="entry name" value="V-type_ATPase_csu/dsu_dom_3"/>
</dbReference>
<accession>A0A0J9C339</accession>
<dbReference type="PATRIC" id="fig|742734.4.peg.3168"/>